<comment type="similarity">
    <text evidence="1 3">Belongs to the peptidase S8 family.</text>
</comment>
<evidence type="ECO:0000313" key="5">
    <source>
        <dbReference type="EMBL" id="KAK1357846.1"/>
    </source>
</evidence>
<comment type="caution">
    <text evidence="3">Lacks conserved residue(s) required for the propagation of feature annotation.</text>
</comment>
<dbReference type="GO" id="GO:0004252">
    <property type="term" value="F:serine-type endopeptidase activity"/>
    <property type="evidence" value="ECO:0007669"/>
    <property type="project" value="InterPro"/>
</dbReference>
<gene>
    <name evidence="5" type="ORF">POM88_051102</name>
</gene>
<accession>A0AAD8GZX5</accession>
<dbReference type="PROSITE" id="PS51892">
    <property type="entry name" value="SUBTILASE"/>
    <property type="match status" value="1"/>
</dbReference>
<dbReference type="AlphaFoldDB" id="A0AAD8GZX5"/>
<evidence type="ECO:0000256" key="3">
    <source>
        <dbReference type="PROSITE-ProRule" id="PRU01240"/>
    </source>
</evidence>
<dbReference type="InterPro" id="IPR045051">
    <property type="entry name" value="SBT"/>
</dbReference>
<dbReference type="SUPFAM" id="SSF52743">
    <property type="entry name" value="Subtilisin-like"/>
    <property type="match status" value="1"/>
</dbReference>
<proteinExistence type="inferred from homology"/>
<sequence>MKQHSFKFIFVRKLIGARRFDPRNHTCRDADGNGSHTASIAEGASVPGVSYYGLAPGTVIGGSPTSRIAMYKACCGGGCYSSAMDVAIHDDVDIMSLSLGSIPIYTVNIWTDPIAVGAFHAVEHGIMVVCAAGNGGPLPSSVVNFAPWITTVGASTIDRQVFAQ</sequence>
<dbReference type="EMBL" id="JAUIZM010000011">
    <property type="protein sequence ID" value="KAK1357846.1"/>
    <property type="molecule type" value="Genomic_DNA"/>
</dbReference>
<reference evidence="5" key="2">
    <citation type="submission" date="2023-05" db="EMBL/GenBank/DDBJ databases">
        <authorList>
            <person name="Schelkunov M.I."/>
        </authorList>
    </citation>
    <scope>NUCLEOTIDE SEQUENCE</scope>
    <source>
        <strain evidence="5">Hsosn_3</strain>
        <tissue evidence="5">Leaf</tissue>
    </source>
</reference>
<evidence type="ECO:0000256" key="1">
    <source>
        <dbReference type="ARBA" id="ARBA00011073"/>
    </source>
</evidence>
<keyword evidence="6" id="KW-1185">Reference proteome</keyword>
<dbReference type="Gene3D" id="3.40.50.200">
    <property type="entry name" value="Peptidase S8/S53 domain"/>
    <property type="match status" value="1"/>
</dbReference>
<evidence type="ECO:0000313" key="6">
    <source>
        <dbReference type="Proteomes" id="UP001237642"/>
    </source>
</evidence>
<dbReference type="InterPro" id="IPR036852">
    <property type="entry name" value="Peptidase_S8/S53_dom_sf"/>
</dbReference>
<protein>
    <submittedName>
        <fullName evidence="5">Subtilase family protein</fullName>
    </submittedName>
</protein>
<organism evidence="5 6">
    <name type="scientific">Heracleum sosnowskyi</name>
    <dbReference type="NCBI Taxonomy" id="360622"/>
    <lineage>
        <taxon>Eukaryota</taxon>
        <taxon>Viridiplantae</taxon>
        <taxon>Streptophyta</taxon>
        <taxon>Embryophyta</taxon>
        <taxon>Tracheophyta</taxon>
        <taxon>Spermatophyta</taxon>
        <taxon>Magnoliopsida</taxon>
        <taxon>eudicotyledons</taxon>
        <taxon>Gunneridae</taxon>
        <taxon>Pentapetalae</taxon>
        <taxon>asterids</taxon>
        <taxon>campanulids</taxon>
        <taxon>Apiales</taxon>
        <taxon>Apiaceae</taxon>
        <taxon>Apioideae</taxon>
        <taxon>apioid superclade</taxon>
        <taxon>Tordylieae</taxon>
        <taxon>Tordyliinae</taxon>
        <taxon>Heracleum</taxon>
    </lineage>
</organism>
<dbReference type="InterPro" id="IPR000209">
    <property type="entry name" value="Peptidase_S8/S53_dom"/>
</dbReference>
<dbReference type="Proteomes" id="UP001237642">
    <property type="component" value="Unassembled WGS sequence"/>
</dbReference>
<dbReference type="PANTHER" id="PTHR10795">
    <property type="entry name" value="PROPROTEIN CONVERTASE SUBTILISIN/KEXIN"/>
    <property type="match status" value="1"/>
</dbReference>
<name>A0AAD8GZX5_9APIA</name>
<evidence type="ECO:0000256" key="2">
    <source>
        <dbReference type="ARBA" id="ARBA00022729"/>
    </source>
</evidence>
<feature type="domain" description="Peptidase S8/S53" evidence="4">
    <location>
        <begin position="27"/>
        <end position="153"/>
    </location>
</feature>
<reference evidence="5" key="1">
    <citation type="submission" date="2023-02" db="EMBL/GenBank/DDBJ databases">
        <title>Genome of toxic invasive species Heracleum sosnowskyi carries increased number of genes despite the absence of recent whole-genome duplications.</title>
        <authorList>
            <person name="Schelkunov M."/>
            <person name="Shtratnikova V."/>
            <person name="Makarenko M."/>
            <person name="Klepikova A."/>
            <person name="Omelchenko D."/>
            <person name="Novikova G."/>
            <person name="Obukhova E."/>
            <person name="Bogdanov V."/>
            <person name="Penin A."/>
            <person name="Logacheva M."/>
        </authorList>
    </citation>
    <scope>NUCLEOTIDE SEQUENCE</scope>
    <source>
        <strain evidence="5">Hsosn_3</strain>
        <tissue evidence="5">Leaf</tissue>
    </source>
</reference>
<evidence type="ECO:0000259" key="4">
    <source>
        <dbReference type="Pfam" id="PF00082"/>
    </source>
</evidence>
<comment type="caution">
    <text evidence="5">The sequence shown here is derived from an EMBL/GenBank/DDBJ whole genome shotgun (WGS) entry which is preliminary data.</text>
</comment>
<dbReference type="GO" id="GO:0006508">
    <property type="term" value="P:proteolysis"/>
    <property type="evidence" value="ECO:0007669"/>
    <property type="project" value="InterPro"/>
</dbReference>
<dbReference type="Pfam" id="PF00082">
    <property type="entry name" value="Peptidase_S8"/>
    <property type="match status" value="1"/>
</dbReference>
<keyword evidence="2" id="KW-0732">Signal</keyword>